<reference evidence="9" key="1">
    <citation type="submission" date="2017-12" db="EMBL/GenBank/DDBJ databases">
        <title>High-resolution comparative analysis of great ape genomes.</title>
        <authorList>
            <person name="Pollen A."/>
            <person name="Hastie A."/>
            <person name="Hormozdiari F."/>
            <person name="Dougherty M."/>
            <person name="Liu R."/>
            <person name="Chaisson M."/>
            <person name="Hoppe E."/>
            <person name="Hill C."/>
            <person name="Pang A."/>
            <person name="Hillier L."/>
            <person name="Baker C."/>
            <person name="Armstrong J."/>
            <person name="Shendure J."/>
            <person name="Paten B."/>
            <person name="Wilson R."/>
            <person name="Chao H."/>
            <person name="Schneider V."/>
            <person name="Ventura M."/>
            <person name="Kronenberg Z."/>
            <person name="Murali S."/>
            <person name="Gordon D."/>
            <person name="Cantsilieris S."/>
            <person name="Munson K."/>
            <person name="Nelson B."/>
            <person name="Raja A."/>
            <person name="Underwood J."/>
            <person name="Diekhans M."/>
            <person name="Fiddes I."/>
            <person name="Haussler D."/>
            <person name="Eichler E."/>
        </authorList>
    </citation>
    <scope>NUCLEOTIDE SEQUENCE [LARGE SCALE GENOMIC DNA]</scope>
    <source>
        <strain evidence="9">Susie</strain>
    </source>
</reference>
<dbReference type="InterPro" id="IPR036236">
    <property type="entry name" value="Znf_C2H2_sf"/>
</dbReference>
<dbReference type="PROSITE" id="PS00028">
    <property type="entry name" value="ZINC_FINGER_C2H2_1"/>
    <property type="match status" value="1"/>
</dbReference>
<evidence type="ECO:0000256" key="4">
    <source>
        <dbReference type="ARBA" id="ARBA00022833"/>
    </source>
</evidence>
<evidence type="ECO:0000313" key="8">
    <source>
        <dbReference type="EMBL" id="PNJ33671.1"/>
    </source>
</evidence>
<keyword evidence="4" id="KW-0862">Zinc</keyword>
<protein>
    <submittedName>
        <fullName evidence="8">ZNF843 isoform 2</fullName>
    </submittedName>
    <submittedName>
        <fullName evidence="9">ZNF843 isoform 3</fullName>
    </submittedName>
</protein>
<sequence>VRSLPPALTVESVSARAPTCCSTGRFTRGRQPCKCRACGRGFTQSASLLQHWRVHNDWRETLSLSPVRQDLLWPLQPHQAPASPLGRSHSSAGVRQGLSGQLCCWLTKHTLALRLSPVPAGFWGPVEADLPPANSHRRAPFCCCSCGDSVNEKTSLSQRVLPHPGKKTCRRGSVESVILAPSSVAPGSTSGLRPFGSPGSFLQRLPPSTLLPRPPFLYPGPPLSLQPLVPSGLPAPGGLEVAQVPPVTQPAAQQEGAMGPRSCASAGRDLREAVQAPGYPEPAREASQHRAARSLGEARARLQRQC</sequence>
<gene>
    <name evidence="9" type="ORF">CR201_G0034552</name>
</gene>
<dbReference type="InterPro" id="IPR013087">
    <property type="entry name" value="Znf_C2H2_type"/>
</dbReference>
<evidence type="ECO:0000259" key="7">
    <source>
        <dbReference type="PROSITE" id="PS50157"/>
    </source>
</evidence>
<evidence type="ECO:0000256" key="5">
    <source>
        <dbReference type="PROSITE-ProRule" id="PRU00042"/>
    </source>
</evidence>
<accession>A0A2J8TKW2</accession>
<evidence type="ECO:0000313" key="9">
    <source>
        <dbReference type="EMBL" id="PNJ33672.1"/>
    </source>
</evidence>
<keyword evidence="2" id="KW-0677">Repeat</keyword>
<dbReference type="PROSITE" id="PS50157">
    <property type="entry name" value="ZINC_FINGER_C2H2_2"/>
    <property type="match status" value="1"/>
</dbReference>
<dbReference type="AlphaFoldDB" id="A0A2J8TKW2"/>
<dbReference type="EMBL" id="NDHI03003494">
    <property type="protein sequence ID" value="PNJ33671.1"/>
    <property type="molecule type" value="Genomic_DNA"/>
</dbReference>
<keyword evidence="3 5" id="KW-0863">Zinc-finger</keyword>
<name>A0A2J8TKW2_PONAB</name>
<evidence type="ECO:0000256" key="2">
    <source>
        <dbReference type="ARBA" id="ARBA00022737"/>
    </source>
</evidence>
<evidence type="ECO:0000256" key="1">
    <source>
        <dbReference type="ARBA" id="ARBA00022723"/>
    </source>
</evidence>
<evidence type="ECO:0000256" key="3">
    <source>
        <dbReference type="ARBA" id="ARBA00022771"/>
    </source>
</evidence>
<feature type="non-terminal residue" evidence="9">
    <location>
        <position position="1"/>
    </location>
</feature>
<proteinExistence type="predicted"/>
<evidence type="ECO:0000256" key="6">
    <source>
        <dbReference type="SAM" id="MobiDB-lite"/>
    </source>
</evidence>
<feature type="domain" description="C2H2-type" evidence="7">
    <location>
        <begin position="33"/>
        <end position="60"/>
    </location>
</feature>
<dbReference type="FunFam" id="3.30.160.60:FF:000100">
    <property type="entry name" value="Zinc finger 45-like"/>
    <property type="match status" value="1"/>
</dbReference>
<dbReference type="Gene3D" id="3.30.160.60">
    <property type="entry name" value="Classic Zinc Finger"/>
    <property type="match status" value="1"/>
</dbReference>
<dbReference type="GO" id="GO:0008270">
    <property type="term" value="F:zinc ion binding"/>
    <property type="evidence" value="ECO:0007669"/>
    <property type="project" value="UniProtKB-KW"/>
</dbReference>
<dbReference type="SUPFAM" id="SSF57667">
    <property type="entry name" value="beta-beta-alpha zinc fingers"/>
    <property type="match status" value="1"/>
</dbReference>
<keyword evidence="1" id="KW-0479">Metal-binding</keyword>
<feature type="region of interest" description="Disordered" evidence="6">
    <location>
        <begin position="249"/>
        <end position="306"/>
    </location>
</feature>
<organism evidence="9">
    <name type="scientific">Pongo abelii</name>
    <name type="common">Sumatran orangutan</name>
    <name type="synonym">Pongo pygmaeus abelii</name>
    <dbReference type="NCBI Taxonomy" id="9601"/>
    <lineage>
        <taxon>Eukaryota</taxon>
        <taxon>Metazoa</taxon>
        <taxon>Chordata</taxon>
        <taxon>Craniata</taxon>
        <taxon>Vertebrata</taxon>
        <taxon>Euteleostomi</taxon>
        <taxon>Mammalia</taxon>
        <taxon>Eutheria</taxon>
        <taxon>Euarchontoglires</taxon>
        <taxon>Primates</taxon>
        <taxon>Haplorrhini</taxon>
        <taxon>Catarrhini</taxon>
        <taxon>Hominidae</taxon>
        <taxon>Pongo</taxon>
    </lineage>
</organism>
<dbReference type="EMBL" id="NDHI03003494">
    <property type="protein sequence ID" value="PNJ33672.1"/>
    <property type="molecule type" value="Genomic_DNA"/>
</dbReference>
<comment type="caution">
    <text evidence="9">The sequence shown here is derived from an EMBL/GenBank/DDBJ whole genome shotgun (WGS) entry which is preliminary data.</text>
</comment>